<dbReference type="Pfam" id="PF00480">
    <property type="entry name" value="ROK"/>
    <property type="match status" value="1"/>
</dbReference>
<organism evidence="2 3">
    <name type="scientific">Sphingobacterium humi</name>
    <dbReference type="NCBI Taxonomy" id="1796905"/>
    <lineage>
        <taxon>Bacteria</taxon>
        <taxon>Pseudomonadati</taxon>
        <taxon>Bacteroidota</taxon>
        <taxon>Sphingobacteriia</taxon>
        <taxon>Sphingobacteriales</taxon>
        <taxon>Sphingobacteriaceae</taxon>
        <taxon>Sphingobacterium</taxon>
    </lineage>
</organism>
<dbReference type="EMBL" id="WSQA01000003">
    <property type="protein sequence ID" value="MVZ61229.1"/>
    <property type="molecule type" value="Genomic_DNA"/>
</dbReference>
<evidence type="ECO:0000313" key="2">
    <source>
        <dbReference type="EMBL" id="MVZ61229.1"/>
    </source>
</evidence>
<name>A0A6N8KWW8_9SPHI</name>
<accession>A0A6N8KWW8</accession>
<protein>
    <submittedName>
        <fullName evidence="2">ROK family protein</fullName>
    </submittedName>
</protein>
<dbReference type="SUPFAM" id="SSF53067">
    <property type="entry name" value="Actin-like ATPase domain"/>
    <property type="match status" value="1"/>
</dbReference>
<dbReference type="AlphaFoldDB" id="A0A6N8KWW8"/>
<dbReference type="Proteomes" id="UP000435036">
    <property type="component" value="Unassembled WGS sequence"/>
</dbReference>
<evidence type="ECO:0000313" key="3">
    <source>
        <dbReference type="Proteomes" id="UP000435036"/>
    </source>
</evidence>
<gene>
    <name evidence="2" type="ORF">GQF63_04270</name>
</gene>
<reference evidence="2 3" key="1">
    <citation type="submission" date="2019-12" db="EMBL/GenBank/DDBJ databases">
        <authorList>
            <person name="Dong K."/>
        </authorList>
    </citation>
    <scope>NUCLEOTIDE SEQUENCE [LARGE SCALE GENOMIC DNA]</scope>
    <source>
        <strain evidence="2 3">JCM 31225</strain>
    </source>
</reference>
<comment type="similarity">
    <text evidence="1">Belongs to the ROK (NagC/XylR) family.</text>
</comment>
<dbReference type="InterPro" id="IPR000600">
    <property type="entry name" value="ROK"/>
</dbReference>
<comment type="caution">
    <text evidence="2">The sequence shown here is derived from an EMBL/GenBank/DDBJ whole genome shotgun (WGS) entry which is preliminary data.</text>
</comment>
<keyword evidence="3" id="KW-1185">Reference proteome</keyword>
<evidence type="ECO:0000256" key="1">
    <source>
        <dbReference type="ARBA" id="ARBA00006479"/>
    </source>
</evidence>
<sequence length="301" mass="33499">MIRKTQVHLIHCQLAIKPMKKELILCIDIGGTHITSAVVDRDAMQLVDRSFCYQPVDSQGSRQAILADWDQAIQQSLASINKPLEAMMIAIPGPFDYTQGICLMDGMHKYQSLLHLDVKSYLAVTYGIPKSAIFFFNDAHAFLLGEIYHQHWFAKRVVGLTLGTGLGSAWYDKSQLKDLNYGSASFREGIAEDYISTRGLLGFLAGKSNRSFANVRELVEDEAAATEQKLAFDFLREALREFIQAYILPLEPDAIVIGGSIAKAERFFLAQLQAEVPIPIQLASMDEKNIFYGMAASLPNS</sequence>
<dbReference type="PANTHER" id="PTHR18964:SF149">
    <property type="entry name" value="BIFUNCTIONAL UDP-N-ACETYLGLUCOSAMINE 2-EPIMERASE_N-ACETYLMANNOSAMINE KINASE"/>
    <property type="match status" value="1"/>
</dbReference>
<dbReference type="Gene3D" id="3.30.420.40">
    <property type="match status" value="2"/>
</dbReference>
<dbReference type="InterPro" id="IPR043129">
    <property type="entry name" value="ATPase_NBD"/>
</dbReference>
<dbReference type="CDD" id="cd23763">
    <property type="entry name" value="ASKHA_ATPase_ROK"/>
    <property type="match status" value="1"/>
</dbReference>
<dbReference type="PANTHER" id="PTHR18964">
    <property type="entry name" value="ROK (REPRESSOR, ORF, KINASE) FAMILY"/>
    <property type="match status" value="1"/>
</dbReference>
<proteinExistence type="inferred from homology"/>